<dbReference type="AlphaFoldDB" id="A0A1J8QW16"/>
<dbReference type="GO" id="GO:0006270">
    <property type="term" value="P:DNA replication initiation"/>
    <property type="evidence" value="ECO:0007669"/>
    <property type="project" value="TreeGrafter"/>
</dbReference>
<accession>A0A1J8QW16</accession>
<dbReference type="InterPro" id="IPR059215">
    <property type="entry name" value="BRCT2_TopBP1-like"/>
</dbReference>
<dbReference type="GO" id="GO:0007095">
    <property type="term" value="P:mitotic G2 DNA damage checkpoint signaling"/>
    <property type="evidence" value="ECO:0007669"/>
    <property type="project" value="TreeGrafter"/>
</dbReference>
<sequence length="909" mass="100512">MRRSNKSHKVPNVKLRPAQLPSRHARPTDAPYHHSSDSEHTPPDPTNASMVDLCPRPFRGVSLCATGAMDKPTLFKQAFELGATSTSDFTDRVTHLLANSHGGAKYLCALERKIPIMRPEWITDAYEVWLRGDDVDLAKTISSYRLPIFSGVTLSLSGIDDLDARASINRALTKHGGTYVKAIERPVKVTHLLCAGDNETEKMRYADKFNKRGEATIHAVWEEWFWDCLEFGGRFEEKRYAVTRPRPERKITNQEATTSTPVHDSAPGTHPSNAIPVDGHLPRTPAPPKPSLEFELMEDEEPASLARTPVRAVTLQLWGSLLRPRGFELDAGGNKLVRSPSKSQSLAGPTSPTRLPARLMPDVRAKGKEKEKDPQEKHSVISSFRRADSFAPPPKELMTRLPFRRSTTIAALGPGDAEGSKGSRRSEMEDSAMARLFAGHQFCLLGEAKCANVRTAVENGGGMVTDEDTDNVDFIVVRLISGSKLYQNEPDEMLRTKYRTECWLEHSVFQERICGPHENISFTPLTIPCPIPNAERIVLSLSGLDQSELCWTKRLLRALGITLAQTFSRLSTHLLCPSACGAKYDKAKEWSIPVVGVAWLEDMAKEGNVPDVSEYLIGDVGDRVDKGKTKEDVQMVDITKTPPLFAKKLNLLHDLRRVPTLLDVGNAPPSTFFGKSNSLLDDAPPQLDDDNEFVRSSVSPHPLSPQSSSPALGYLPPPRGLAYHTPSPHPPIPSLDTNGLIPSSSSPSPMKLPPSSDARLTSEPSPVRVPHPRDVARELQESLTVLLGKRQVSEEDIMRPEQRKGKRPRPLPRSKAPSRQESREIIGRETSPRLNNMPMPMPMPPPQPVYYDALSLLDGSVRASEDSLRVTYEDPGQEAEKRKLMALLGEENVGRKGRKKGTGTRVAGF</sequence>
<evidence type="ECO:0000313" key="4">
    <source>
        <dbReference type="EMBL" id="OJA13698.1"/>
    </source>
</evidence>
<feature type="region of interest" description="Disordered" evidence="2">
    <location>
        <begin position="333"/>
        <end position="359"/>
    </location>
</feature>
<comment type="caution">
    <text evidence="4">The sequence shown here is derived from an EMBL/GenBank/DDBJ whole genome shotgun (WGS) entry which is preliminary data.</text>
</comment>
<keyword evidence="1" id="KW-0677">Repeat</keyword>
<feature type="domain" description="BRCT" evidence="3">
    <location>
        <begin position="144"/>
        <end position="242"/>
    </location>
</feature>
<dbReference type="SMART" id="SM00292">
    <property type="entry name" value="BRCT"/>
    <property type="match status" value="4"/>
</dbReference>
<evidence type="ECO:0000259" key="3">
    <source>
        <dbReference type="PROSITE" id="PS50172"/>
    </source>
</evidence>
<feature type="region of interest" description="Disordered" evidence="2">
    <location>
        <begin position="675"/>
        <end position="847"/>
    </location>
</feature>
<reference evidence="4 5" key="1">
    <citation type="submission" date="2016-03" db="EMBL/GenBank/DDBJ databases">
        <title>Comparative genomics of the ectomycorrhizal sister species Rhizopogon vinicolor and Rhizopogon vesiculosus (Basidiomycota: Boletales) reveals a divergence of the mating type B locus.</title>
        <authorList>
            <person name="Mujic A.B."/>
            <person name="Kuo A."/>
            <person name="Tritt A."/>
            <person name="Lipzen A."/>
            <person name="Chen C."/>
            <person name="Johnson J."/>
            <person name="Sharma A."/>
            <person name="Barry K."/>
            <person name="Grigoriev I.V."/>
            <person name="Spatafora J.W."/>
        </authorList>
    </citation>
    <scope>NUCLEOTIDE SEQUENCE [LARGE SCALE GENOMIC DNA]</scope>
    <source>
        <strain evidence="4 5">AM-OR11-056</strain>
    </source>
</reference>
<feature type="domain" description="BRCT" evidence="3">
    <location>
        <begin position="553"/>
        <end position="617"/>
    </location>
</feature>
<evidence type="ECO:0000256" key="2">
    <source>
        <dbReference type="SAM" id="MobiDB-lite"/>
    </source>
</evidence>
<evidence type="ECO:0000256" key="1">
    <source>
        <dbReference type="ARBA" id="ARBA00022737"/>
    </source>
</evidence>
<dbReference type="SUPFAM" id="SSF52113">
    <property type="entry name" value="BRCT domain"/>
    <property type="match status" value="3"/>
</dbReference>
<feature type="region of interest" description="Disordered" evidence="2">
    <location>
        <begin position="246"/>
        <end position="290"/>
    </location>
</feature>
<feature type="region of interest" description="Disordered" evidence="2">
    <location>
        <begin position="1"/>
        <end position="51"/>
    </location>
</feature>
<feature type="compositionally biased region" description="Low complexity" evidence="2">
    <location>
        <begin position="742"/>
        <end position="756"/>
    </location>
</feature>
<proteinExistence type="predicted"/>
<feature type="compositionally biased region" description="Low complexity" evidence="2">
    <location>
        <begin position="696"/>
        <end position="710"/>
    </location>
</feature>
<dbReference type="OrthoDB" id="251770at2759"/>
<dbReference type="Pfam" id="PF12738">
    <property type="entry name" value="PTCB-BRCT"/>
    <property type="match status" value="3"/>
</dbReference>
<feature type="compositionally biased region" description="Polar residues" evidence="2">
    <location>
        <begin position="253"/>
        <end position="262"/>
    </location>
</feature>
<feature type="compositionally biased region" description="Polar residues" evidence="2">
    <location>
        <begin position="340"/>
        <end position="353"/>
    </location>
</feature>
<dbReference type="GO" id="GO:0033314">
    <property type="term" value="P:mitotic DNA replication checkpoint signaling"/>
    <property type="evidence" value="ECO:0007669"/>
    <property type="project" value="TreeGrafter"/>
</dbReference>
<dbReference type="Proteomes" id="UP000183567">
    <property type="component" value="Unassembled WGS sequence"/>
</dbReference>
<dbReference type="EMBL" id="LVVM01004047">
    <property type="protein sequence ID" value="OJA13698.1"/>
    <property type="molecule type" value="Genomic_DNA"/>
</dbReference>
<feature type="domain" description="BRCT" evidence="3">
    <location>
        <begin position="432"/>
        <end position="521"/>
    </location>
</feature>
<dbReference type="PANTHER" id="PTHR13561:SF20">
    <property type="entry name" value="DNA TOPOISOMERASE 2-BINDING PROTEIN 1"/>
    <property type="match status" value="1"/>
</dbReference>
<dbReference type="CDD" id="cd17731">
    <property type="entry name" value="BRCT_TopBP1_rpt2_like"/>
    <property type="match status" value="1"/>
</dbReference>
<gene>
    <name evidence="4" type="ORF">AZE42_10922</name>
</gene>
<dbReference type="InterPro" id="IPR001357">
    <property type="entry name" value="BRCT_dom"/>
</dbReference>
<keyword evidence="5" id="KW-1185">Reference proteome</keyword>
<feature type="compositionally biased region" description="Basic and acidic residues" evidence="2">
    <location>
        <begin position="791"/>
        <end position="803"/>
    </location>
</feature>
<feature type="compositionally biased region" description="Basic and acidic residues" evidence="2">
    <location>
        <begin position="31"/>
        <end position="42"/>
    </location>
</feature>
<dbReference type="PANTHER" id="PTHR13561">
    <property type="entry name" value="DNA REPLICATION REGULATOR DPB11-RELATED"/>
    <property type="match status" value="1"/>
</dbReference>
<feature type="compositionally biased region" description="Basic and acidic residues" evidence="2">
    <location>
        <begin position="771"/>
        <end position="780"/>
    </location>
</feature>
<protein>
    <recommendedName>
        <fullName evidence="3">BRCT domain-containing protein</fullName>
    </recommendedName>
</protein>
<feature type="compositionally biased region" description="Basic residues" evidence="2">
    <location>
        <begin position="1"/>
        <end position="11"/>
    </location>
</feature>
<dbReference type="STRING" id="180088.A0A1J8QW16"/>
<feature type="domain" description="BRCT" evidence="3">
    <location>
        <begin position="53"/>
        <end position="127"/>
    </location>
</feature>
<name>A0A1J8QW16_9AGAM</name>
<dbReference type="Gene3D" id="3.40.50.10190">
    <property type="entry name" value="BRCT domain"/>
    <property type="match status" value="4"/>
</dbReference>
<dbReference type="InterPro" id="IPR036420">
    <property type="entry name" value="BRCT_dom_sf"/>
</dbReference>
<feature type="compositionally biased region" description="Basic and acidic residues" evidence="2">
    <location>
        <begin position="818"/>
        <end position="831"/>
    </location>
</feature>
<dbReference type="PROSITE" id="PS50172">
    <property type="entry name" value="BRCT"/>
    <property type="match status" value="4"/>
</dbReference>
<evidence type="ECO:0000313" key="5">
    <source>
        <dbReference type="Proteomes" id="UP000183567"/>
    </source>
</evidence>
<organism evidence="4 5">
    <name type="scientific">Rhizopogon vesiculosus</name>
    <dbReference type="NCBI Taxonomy" id="180088"/>
    <lineage>
        <taxon>Eukaryota</taxon>
        <taxon>Fungi</taxon>
        <taxon>Dikarya</taxon>
        <taxon>Basidiomycota</taxon>
        <taxon>Agaricomycotina</taxon>
        <taxon>Agaricomycetes</taxon>
        <taxon>Agaricomycetidae</taxon>
        <taxon>Boletales</taxon>
        <taxon>Suillineae</taxon>
        <taxon>Rhizopogonaceae</taxon>
        <taxon>Rhizopogon</taxon>
    </lineage>
</organism>